<keyword evidence="2" id="KW-0328">Glycosyltransferase</keyword>
<dbReference type="InterPro" id="IPR028098">
    <property type="entry name" value="Glyco_trans_4-like_N"/>
</dbReference>
<proteinExistence type="predicted"/>
<accession>A0A517NGN0</accession>
<dbReference type="RefSeq" id="WP_145172836.1">
    <property type="nucleotide sequence ID" value="NZ_CP036525.1"/>
</dbReference>
<dbReference type="OrthoDB" id="232381at2"/>
<organism evidence="2 3">
    <name type="scientific">Rubripirellula lacrimiformis</name>
    <dbReference type="NCBI Taxonomy" id="1930273"/>
    <lineage>
        <taxon>Bacteria</taxon>
        <taxon>Pseudomonadati</taxon>
        <taxon>Planctomycetota</taxon>
        <taxon>Planctomycetia</taxon>
        <taxon>Pirellulales</taxon>
        <taxon>Pirellulaceae</taxon>
        <taxon>Rubripirellula</taxon>
    </lineage>
</organism>
<dbReference type="PANTHER" id="PTHR45947">
    <property type="entry name" value="SULFOQUINOVOSYL TRANSFERASE SQD2"/>
    <property type="match status" value="1"/>
</dbReference>
<keyword evidence="2" id="KW-0808">Transferase</keyword>
<dbReference type="KEGG" id="rlc:K227x_46980"/>
<gene>
    <name evidence="2" type="primary">epsF_4</name>
    <name evidence="2" type="ORF">K227x_46980</name>
</gene>
<dbReference type="AlphaFoldDB" id="A0A517NGN0"/>
<dbReference type="EC" id="2.4.-.-" evidence="2"/>
<dbReference type="Gene3D" id="3.40.50.2000">
    <property type="entry name" value="Glycogen Phosphorylase B"/>
    <property type="match status" value="2"/>
</dbReference>
<dbReference type="SUPFAM" id="SSF53756">
    <property type="entry name" value="UDP-Glycosyltransferase/glycogen phosphorylase"/>
    <property type="match status" value="1"/>
</dbReference>
<name>A0A517NGN0_9BACT</name>
<dbReference type="PANTHER" id="PTHR45947:SF3">
    <property type="entry name" value="SULFOQUINOVOSYL TRANSFERASE SQD2"/>
    <property type="match status" value="1"/>
</dbReference>
<dbReference type="InterPro" id="IPR050194">
    <property type="entry name" value="Glycosyltransferase_grp1"/>
</dbReference>
<keyword evidence="3" id="KW-1185">Reference proteome</keyword>
<reference evidence="2 3" key="1">
    <citation type="submission" date="2019-02" db="EMBL/GenBank/DDBJ databases">
        <title>Deep-cultivation of Planctomycetes and their phenomic and genomic characterization uncovers novel biology.</title>
        <authorList>
            <person name="Wiegand S."/>
            <person name="Jogler M."/>
            <person name="Boedeker C."/>
            <person name="Pinto D."/>
            <person name="Vollmers J."/>
            <person name="Rivas-Marin E."/>
            <person name="Kohn T."/>
            <person name="Peeters S.H."/>
            <person name="Heuer A."/>
            <person name="Rast P."/>
            <person name="Oberbeckmann S."/>
            <person name="Bunk B."/>
            <person name="Jeske O."/>
            <person name="Meyerdierks A."/>
            <person name="Storesund J.E."/>
            <person name="Kallscheuer N."/>
            <person name="Luecker S."/>
            <person name="Lage O.M."/>
            <person name="Pohl T."/>
            <person name="Merkel B.J."/>
            <person name="Hornburger P."/>
            <person name="Mueller R.-W."/>
            <person name="Bruemmer F."/>
            <person name="Labrenz M."/>
            <person name="Spormann A.M."/>
            <person name="Op den Camp H."/>
            <person name="Overmann J."/>
            <person name="Amann R."/>
            <person name="Jetten M.S.M."/>
            <person name="Mascher T."/>
            <person name="Medema M.H."/>
            <person name="Devos D.P."/>
            <person name="Kaster A.-K."/>
            <person name="Ovreas L."/>
            <person name="Rohde M."/>
            <person name="Galperin M.Y."/>
            <person name="Jogler C."/>
        </authorList>
    </citation>
    <scope>NUCLEOTIDE SEQUENCE [LARGE SCALE GENOMIC DNA]</scope>
    <source>
        <strain evidence="2 3">K22_7</strain>
    </source>
</reference>
<protein>
    <submittedName>
        <fullName evidence="2">Glycosyltransferase EpsF</fullName>
        <ecNumber evidence="2">2.4.-.-</ecNumber>
    </submittedName>
</protein>
<feature type="domain" description="Glycosyltransferase subfamily 4-like N-terminal" evidence="1">
    <location>
        <begin position="17"/>
        <end position="178"/>
    </location>
</feature>
<dbReference type="Pfam" id="PF13692">
    <property type="entry name" value="Glyco_trans_1_4"/>
    <property type="match status" value="1"/>
</dbReference>
<sequence>MGIKRIHVVLVVLRLDVGGMERYIANLANGLSRDRFRVSVICLDGIGAARRWITADDVELIELGLRSGNSWHAVTAITDVLQRLQPDIVHSHNWATLLETYFGARRYGEAIHVHGERGTVLGSNSCGPLKRKIRAATMRWACRRIALTTNAYCVAKKVTAITRSDLSRIHVIPNGLDPRYPNDQLPEMRASTRQSLGISRDELVFGSVARLSTVKNLELAIRALAAARPTISEPVHLVLVGDGPCLAELEQLAMAHVDAVTVHLPGHQWDPWPYLAAMDVFVNCSHSEGMSQSMIEAMAAGLPVIATDVGDAFEMISRPDAAGIVVAPNDELALTHAMITMANASMRRSYAAYAMTRQRDVYCLRTMVQGYEEMYTTIATKS</sequence>
<evidence type="ECO:0000313" key="3">
    <source>
        <dbReference type="Proteomes" id="UP000318538"/>
    </source>
</evidence>
<evidence type="ECO:0000259" key="1">
    <source>
        <dbReference type="Pfam" id="PF13439"/>
    </source>
</evidence>
<dbReference type="EMBL" id="CP036525">
    <property type="protein sequence ID" value="QDT06289.1"/>
    <property type="molecule type" value="Genomic_DNA"/>
</dbReference>
<dbReference type="Proteomes" id="UP000318538">
    <property type="component" value="Chromosome"/>
</dbReference>
<dbReference type="GO" id="GO:0016758">
    <property type="term" value="F:hexosyltransferase activity"/>
    <property type="evidence" value="ECO:0007669"/>
    <property type="project" value="TreeGrafter"/>
</dbReference>
<dbReference type="Pfam" id="PF13439">
    <property type="entry name" value="Glyco_transf_4"/>
    <property type="match status" value="1"/>
</dbReference>
<evidence type="ECO:0000313" key="2">
    <source>
        <dbReference type="EMBL" id="QDT06289.1"/>
    </source>
</evidence>